<proteinExistence type="predicted"/>
<dbReference type="Proteomes" id="UP001497623">
    <property type="component" value="Unassembled WGS sequence"/>
</dbReference>
<comment type="caution">
    <text evidence="1">The sequence shown here is derived from an EMBL/GenBank/DDBJ whole genome shotgun (WGS) entry which is preliminary data.</text>
</comment>
<dbReference type="PANTHER" id="PTHR16071">
    <property type="entry name" value="CHROMOSOME 1 OPEN READING FRAME 112"/>
    <property type="match status" value="1"/>
</dbReference>
<dbReference type="EMBL" id="CAXKWB010008164">
    <property type="protein sequence ID" value="CAL4089912.1"/>
    <property type="molecule type" value="Genomic_DNA"/>
</dbReference>
<organism evidence="1 2">
    <name type="scientific">Meganyctiphanes norvegica</name>
    <name type="common">Northern krill</name>
    <name type="synonym">Thysanopoda norvegica</name>
    <dbReference type="NCBI Taxonomy" id="48144"/>
    <lineage>
        <taxon>Eukaryota</taxon>
        <taxon>Metazoa</taxon>
        <taxon>Ecdysozoa</taxon>
        <taxon>Arthropoda</taxon>
        <taxon>Crustacea</taxon>
        <taxon>Multicrustacea</taxon>
        <taxon>Malacostraca</taxon>
        <taxon>Eumalacostraca</taxon>
        <taxon>Eucarida</taxon>
        <taxon>Euphausiacea</taxon>
        <taxon>Euphausiidae</taxon>
        <taxon>Meganyctiphanes</taxon>
    </lineage>
</organism>
<gene>
    <name evidence="1" type="ORF">MNOR_LOCUS13921</name>
</gene>
<evidence type="ECO:0000313" key="2">
    <source>
        <dbReference type="Proteomes" id="UP001497623"/>
    </source>
</evidence>
<feature type="non-terminal residue" evidence="1">
    <location>
        <position position="325"/>
    </location>
</feature>
<feature type="non-terminal residue" evidence="1">
    <location>
        <position position="1"/>
    </location>
</feature>
<keyword evidence="2" id="KW-1185">Reference proteome</keyword>
<name>A0AAV2QMM4_MEGNR</name>
<sequence length="325" mass="36382">QQVLLILETVELVMQYCMQAENIQVEKLPSLPHTVLHVVNSSLNHCKDSSTIYGDQLEAMNEVLSGLFRQTVELCSQLTNFISKLSFDVFFDDDLDVLAFVCQELCVTASCLSQLSEVRTSVIIWKAYTGLITAHHAHLATRLDLSPPLTALITEVTDGLNLLTHIKPEEGKLISQDEKVVQRIMKMSYFCLKIIMVLCDKFKGYLPGAHQGLLDLLLHLHRFASYNTFLISFPASIKEIMERQITIAIDPIIAHLINDEDFIKMVLKSNPSTSGAALDKDSDGNKDGSSYLLLLISLLNPMSSTNACHQYDINLMECLLSNLQH</sequence>
<accession>A0AAV2QMM4</accession>
<reference evidence="1 2" key="1">
    <citation type="submission" date="2024-05" db="EMBL/GenBank/DDBJ databases">
        <authorList>
            <person name="Wallberg A."/>
        </authorList>
    </citation>
    <scope>NUCLEOTIDE SEQUENCE [LARGE SCALE GENOMIC DNA]</scope>
</reference>
<dbReference type="AlphaFoldDB" id="A0AAV2QMM4"/>
<protein>
    <submittedName>
        <fullName evidence="1">Uncharacterized protein</fullName>
    </submittedName>
</protein>
<evidence type="ECO:0000313" key="1">
    <source>
        <dbReference type="EMBL" id="CAL4089912.1"/>
    </source>
</evidence>
<dbReference type="PANTHER" id="PTHR16071:SF2">
    <property type="entry name" value="FIGNL1-INTERACTING REGULATOR OF RECOMBINATION AND MITOSIS"/>
    <property type="match status" value="1"/>
</dbReference>
<dbReference type="InterPro" id="IPR027902">
    <property type="entry name" value="DUF4487"/>
</dbReference>